<dbReference type="InterPro" id="IPR033740">
    <property type="entry name" value="Pept_M24B"/>
</dbReference>
<evidence type="ECO:0000259" key="6">
    <source>
        <dbReference type="Pfam" id="PF16188"/>
    </source>
</evidence>
<keyword evidence="8" id="KW-1185">Reference proteome</keyword>
<gene>
    <name evidence="7" type="ORF">ACFQ4E_18995</name>
</gene>
<evidence type="ECO:0000313" key="8">
    <source>
        <dbReference type="Proteomes" id="UP001597135"/>
    </source>
</evidence>
<dbReference type="InterPro" id="IPR036005">
    <property type="entry name" value="Creatinase/aminopeptidase-like"/>
</dbReference>
<reference evidence="8" key="1">
    <citation type="journal article" date="2019" name="Int. J. Syst. Evol. Microbiol.">
        <title>The Global Catalogue of Microorganisms (GCM) 10K type strain sequencing project: providing services to taxonomists for standard genome sequencing and annotation.</title>
        <authorList>
            <consortium name="The Broad Institute Genomics Platform"/>
            <consortium name="The Broad Institute Genome Sequencing Center for Infectious Disease"/>
            <person name="Wu L."/>
            <person name="Ma J."/>
        </authorList>
    </citation>
    <scope>NUCLEOTIDE SEQUENCE [LARGE SCALE GENOMIC DNA]</scope>
    <source>
        <strain evidence="8">CCUG 62953</strain>
    </source>
</reference>
<dbReference type="SUPFAM" id="SSF55920">
    <property type="entry name" value="Creatinase/aminopeptidase"/>
    <property type="match status" value="1"/>
</dbReference>
<accession>A0ABW3ZMZ7</accession>
<dbReference type="CDD" id="cd01085">
    <property type="entry name" value="APP"/>
    <property type="match status" value="1"/>
</dbReference>
<dbReference type="InterPro" id="IPR000587">
    <property type="entry name" value="Creatinase_N"/>
</dbReference>
<dbReference type="Pfam" id="PF16189">
    <property type="entry name" value="Creatinase_N_2"/>
    <property type="match status" value="1"/>
</dbReference>
<keyword evidence="7" id="KW-0031">Aminopeptidase</keyword>
<dbReference type="Pfam" id="PF16188">
    <property type="entry name" value="Peptidase_M24_C"/>
    <property type="match status" value="1"/>
</dbReference>
<organism evidence="7 8">
    <name type="scientific">Litorisediminicola beolgyonensis</name>
    <dbReference type="NCBI Taxonomy" id="1173614"/>
    <lineage>
        <taxon>Bacteria</taxon>
        <taxon>Pseudomonadati</taxon>
        <taxon>Pseudomonadota</taxon>
        <taxon>Alphaproteobacteria</taxon>
        <taxon>Rhodobacterales</taxon>
        <taxon>Paracoccaceae</taxon>
        <taxon>Litorisediminicola</taxon>
    </lineage>
</organism>
<comment type="caution">
    <text evidence="7">The sequence shown here is derived from an EMBL/GenBank/DDBJ whole genome shotgun (WGS) entry which is preliminary data.</text>
</comment>
<keyword evidence="2" id="KW-0479">Metal-binding</keyword>
<feature type="domain" description="Peptidase M24 C-terminal" evidence="6">
    <location>
        <begin position="535"/>
        <end position="594"/>
    </location>
</feature>
<sequence length="594" mass="64309">MFQSFEDSARPEQGPPRLESLRAELAREGLSGWLVPRADRFQGEYVAPTDERLAWLTGFTGSAGWCVALAERAGLFVDGRYRVQARAQAAEAFEIVHWPETGLAEWITGALGGAGRIGFDPWLVTVEQKRKLSEALGQIALVPCENLIDRVWTDRPAPPMGRIRAHPESLAGRAHADKIADLAQGLGGARHAVITLPDSVAWLLNIRGSDIPRNPVPHAMAILHGDARVTLFVEAGKLEELGDHLGAQVTVAPPQSLGDALAGLDGPVRIDPASCPVALAQILADAGLKIIEGEDPCLLPKARKTEAELAGMRAAQLRDGAAMVRFLAWLDAEAPGDLTEIAVVRKLEAERRAGNELLDISFDTIAGAGAHGAIVHYRVTERTDAALEAGQLLLVDSGGQYADGTTDITRTVPIGQVGEEERQNFTRVLRGMIAISRLRWPKGLAGRDLDAFARAPLWEAGLDYGHGTGHGVGVYLSVHEGPQRLARTGTVPFEPGMILSNEPGFYREGAYGIRIENLIAVARAPDLPGGTVEEMFVFETLTYVPIDRRLVVPEMLTRPERDWLDAYHATCRARLEPLVEGTVRDWLIAATEPL</sequence>
<feature type="domain" description="Peptidase M24" evidence="4">
    <location>
        <begin position="311"/>
        <end position="521"/>
    </location>
</feature>
<evidence type="ECO:0000259" key="5">
    <source>
        <dbReference type="Pfam" id="PF01321"/>
    </source>
</evidence>
<dbReference type="PANTHER" id="PTHR43763:SF6">
    <property type="entry name" value="XAA-PRO AMINOPEPTIDASE 1"/>
    <property type="match status" value="1"/>
</dbReference>
<feature type="domain" description="Creatinase N-terminal" evidence="5">
    <location>
        <begin position="17"/>
        <end position="151"/>
    </location>
</feature>
<dbReference type="Pfam" id="PF00557">
    <property type="entry name" value="Peptidase_M24"/>
    <property type="match status" value="1"/>
</dbReference>
<dbReference type="InterPro" id="IPR032416">
    <property type="entry name" value="Peptidase_M24_C"/>
</dbReference>
<keyword evidence="7" id="KW-0645">Protease</keyword>
<dbReference type="Gene3D" id="3.40.350.10">
    <property type="entry name" value="Creatinase/prolidase N-terminal domain"/>
    <property type="match status" value="2"/>
</dbReference>
<comment type="similarity">
    <text evidence="1">Belongs to the peptidase M24B family.</text>
</comment>
<dbReference type="RefSeq" id="WP_386806105.1">
    <property type="nucleotide sequence ID" value="NZ_JBHTMU010000054.1"/>
</dbReference>
<proteinExistence type="inferred from homology"/>
<dbReference type="Proteomes" id="UP001597135">
    <property type="component" value="Unassembled WGS sequence"/>
</dbReference>
<dbReference type="InterPro" id="IPR000994">
    <property type="entry name" value="Pept_M24"/>
</dbReference>
<evidence type="ECO:0000256" key="2">
    <source>
        <dbReference type="ARBA" id="ARBA00022723"/>
    </source>
</evidence>
<dbReference type="PANTHER" id="PTHR43763">
    <property type="entry name" value="XAA-PRO AMINOPEPTIDASE 1"/>
    <property type="match status" value="1"/>
</dbReference>
<dbReference type="GO" id="GO:0004177">
    <property type="term" value="F:aminopeptidase activity"/>
    <property type="evidence" value="ECO:0007669"/>
    <property type="project" value="UniProtKB-KW"/>
</dbReference>
<name>A0ABW3ZMZ7_9RHOB</name>
<dbReference type="InterPro" id="IPR050422">
    <property type="entry name" value="X-Pro_aminopeptidase_P"/>
</dbReference>
<evidence type="ECO:0000256" key="3">
    <source>
        <dbReference type="ARBA" id="ARBA00022801"/>
    </source>
</evidence>
<dbReference type="Pfam" id="PF01321">
    <property type="entry name" value="Creatinase_N"/>
    <property type="match status" value="1"/>
</dbReference>
<evidence type="ECO:0000259" key="4">
    <source>
        <dbReference type="Pfam" id="PF00557"/>
    </source>
</evidence>
<keyword evidence="3 7" id="KW-0378">Hydrolase</keyword>
<dbReference type="EC" id="3.4.11.-" evidence="7"/>
<dbReference type="InterPro" id="IPR029149">
    <property type="entry name" value="Creatin/AminoP/Spt16_N"/>
</dbReference>
<dbReference type="Gene3D" id="3.90.230.10">
    <property type="entry name" value="Creatinase/methionine aminopeptidase superfamily"/>
    <property type="match status" value="1"/>
</dbReference>
<evidence type="ECO:0000313" key="7">
    <source>
        <dbReference type="EMBL" id="MFD1344526.1"/>
    </source>
</evidence>
<evidence type="ECO:0000256" key="1">
    <source>
        <dbReference type="ARBA" id="ARBA00008766"/>
    </source>
</evidence>
<dbReference type="EMBL" id="JBHTMU010000054">
    <property type="protein sequence ID" value="MFD1344526.1"/>
    <property type="molecule type" value="Genomic_DNA"/>
</dbReference>
<dbReference type="SUPFAM" id="SSF53092">
    <property type="entry name" value="Creatinase/prolidase N-terminal domain"/>
    <property type="match status" value="1"/>
</dbReference>
<protein>
    <submittedName>
        <fullName evidence="7">Aminopeptidase P family protein</fullName>
        <ecNumber evidence="7">3.4.11.-</ecNumber>
    </submittedName>
</protein>